<evidence type="ECO:0000256" key="6">
    <source>
        <dbReference type="SAM" id="SignalP"/>
    </source>
</evidence>
<name>B4D9V8_9BACT</name>
<evidence type="ECO:0000256" key="3">
    <source>
        <dbReference type="ARBA" id="ARBA00023136"/>
    </source>
</evidence>
<dbReference type="InterPro" id="IPR001775">
    <property type="entry name" value="GspD/PilQ"/>
</dbReference>
<keyword evidence="3" id="KW-0472">Membrane</keyword>
<protein>
    <submittedName>
        <fullName evidence="8">Type II and III secretion system protein</fullName>
    </submittedName>
</protein>
<dbReference type="GO" id="GO:0015627">
    <property type="term" value="C:type II protein secretion system complex"/>
    <property type="evidence" value="ECO:0007669"/>
    <property type="project" value="TreeGrafter"/>
</dbReference>
<evidence type="ECO:0000256" key="4">
    <source>
        <dbReference type="RuleBase" id="RU004003"/>
    </source>
</evidence>
<comment type="subcellular location">
    <subcellularLocation>
        <location evidence="1">Membrane</location>
    </subcellularLocation>
</comment>
<dbReference type="Pfam" id="PF00263">
    <property type="entry name" value="Secretin"/>
    <property type="match status" value="1"/>
</dbReference>
<accession>B4D9V8</accession>
<dbReference type="PANTHER" id="PTHR30332:SF24">
    <property type="entry name" value="SECRETIN GSPD-RELATED"/>
    <property type="match status" value="1"/>
</dbReference>
<dbReference type="PANTHER" id="PTHR30332">
    <property type="entry name" value="PROBABLE GENERAL SECRETION PATHWAY PROTEIN D"/>
    <property type="match status" value="1"/>
</dbReference>
<dbReference type="FunCoup" id="B4D9V8">
    <property type="interactions" value="102"/>
</dbReference>
<dbReference type="GO" id="GO:0016020">
    <property type="term" value="C:membrane"/>
    <property type="evidence" value="ECO:0007669"/>
    <property type="project" value="UniProtKB-SubCell"/>
</dbReference>
<evidence type="ECO:0000256" key="1">
    <source>
        <dbReference type="ARBA" id="ARBA00004370"/>
    </source>
</evidence>
<evidence type="ECO:0000259" key="7">
    <source>
        <dbReference type="Pfam" id="PF00263"/>
    </source>
</evidence>
<comment type="caution">
    <text evidence="8">The sequence shown here is derived from an EMBL/GenBank/DDBJ whole genome shotgun (WGS) entry which is preliminary data.</text>
</comment>
<feature type="domain" description="Type II/III secretion system secretin-like" evidence="7">
    <location>
        <begin position="377"/>
        <end position="545"/>
    </location>
</feature>
<dbReference type="STRING" id="497964.CfE428DRAFT_5735"/>
<feature type="region of interest" description="Disordered" evidence="5">
    <location>
        <begin position="593"/>
        <end position="621"/>
    </location>
</feature>
<feature type="chain" id="PRO_5002800633" evidence="6">
    <location>
        <begin position="37"/>
        <end position="621"/>
    </location>
</feature>
<feature type="signal peptide" evidence="6">
    <location>
        <begin position="1"/>
        <end position="36"/>
    </location>
</feature>
<reference evidence="8 9" key="1">
    <citation type="journal article" date="2011" name="J. Bacteriol.">
        <title>Genome sequence of Chthoniobacter flavus Ellin428, an aerobic heterotrophic soil bacterium.</title>
        <authorList>
            <person name="Kant R."/>
            <person name="van Passel M.W."/>
            <person name="Palva A."/>
            <person name="Lucas S."/>
            <person name="Lapidus A."/>
            <person name="Glavina Del Rio T."/>
            <person name="Dalin E."/>
            <person name="Tice H."/>
            <person name="Bruce D."/>
            <person name="Goodwin L."/>
            <person name="Pitluck S."/>
            <person name="Larimer F.W."/>
            <person name="Land M.L."/>
            <person name="Hauser L."/>
            <person name="Sangwan P."/>
            <person name="de Vos W.M."/>
            <person name="Janssen P.H."/>
            <person name="Smidt H."/>
        </authorList>
    </citation>
    <scope>NUCLEOTIDE SEQUENCE [LARGE SCALE GENOMIC DNA]</scope>
    <source>
        <strain evidence="8 9">Ellin428</strain>
    </source>
</reference>
<sequence>MCFYGIHNPFTRKQIMAKLSTSLCAAAVLTVSSAAAQDTAAATPAPAPIVPPTPGAVAQAPVAPPTPGAVAPAPIEPPVQSATPQQIVPPVPGDPNAAAVPGAVPAVNGLPAGAARLNDFQGDPIDLVLRTLARQAKMNIVVSDKVAQSAGTVNMRIEDKTPAEAIEIIVESKGLVMDKGKGDVYYIKTPEEKAKEPTESGSYTFSYAQAEKAVPLLQTQLQSGVAPQFDQRTNTIFYRENRSNVDKVKAFLVSIDSPTQQVMIEARLVEVTANPKQSYGINWGGTVGSSSTPQTFSYGAPTVPGSQSVNLQTNPTTGQVTPVIVNSQLPQLVTTNGKLTPGDFLMNGETRGGFGDLLASQFAILTVPSMSATLRLLNEDSDAEFLAHPRVVTANNQKATIKIVRNQPIPQLNFNEQTAQAVFSGFQDKEFGNTLIVTPSINKDDFISMSVQPEISNKVADATFTFSGATVTSPVIDKRTLDSNVVIKSGDTLAIGGLLQDEVTKGRTKVPVIGDIPILGYAFQERLNVRTKRNLLIFVTPTIIKQGYGTGLEDQVTGLHHSGEEYADPNGWRNNARGAVRLAPTAERQLAADYPKPGVPPAPVKTGWFHHKPKATPAPEQ</sequence>
<dbReference type="AlphaFoldDB" id="B4D9V8"/>
<dbReference type="Gene3D" id="3.30.1370.120">
    <property type="match status" value="1"/>
</dbReference>
<proteinExistence type="inferred from homology"/>
<dbReference type="Proteomes" id="UP000005824">
    <property type="component" value="Unassembled WGS sequence"/>
</dbReference>
<dbReference type="GO" id="GO:0009306">
    <property type="term" value="P:protein secretion"/>
    <property type="evidence" value="ECO:0007669"/>
    <property type="project" value="InterPro"/>
</dbReference>
<dbReference type="InterPro" id="IPR004846">
    <property type="entry name" value="T2SS/T3SS_dom"/>
</dbReference>
<keyword evidence="9" id="KW-1185">Reference proteome</keyword>
<dbReference type="InParanoid" id="B4D9V8"/>
<evidence type="ECO:0000313" key="9">
    <source>
        <dbReference type="Proteomes" id="UP000005824"/>
    </source>
</evidence>
<dbReference type="InterPro" id="IPR050810">
    <property type="entry name" value="Bact_Secretion_Sys_Channel"/>
</dbReference>
<evidence type="ECO:0000256" key="2">
    <source>
        <dbReference type="ARBA" id="ARBA00022729"/>
    </source>
</evidence>
<dbReference type="PRINTS" id="PR00811">
    <property type="entry name" value="BCTERIALGSPD"/>
</dbReference>
<evidence type="ECO:0000256" key="5">
    <source>
        <dbReference type="SAM" id="MobiDB-lite"/>
    </source>
</evidence>
<gene>
    <name evidence="8" type="ORF">CfE428DRAFT_5735</name>
</gene>
<comment type="similarity">
    <text evidence="4">Belongs to the bacterial secretin family.</text>
</comment>
<dbReference type="Gene3D" id="3.30.1370.130">
    <property type="match status" value="1"/>
</dbReference>
<dbReference type="eggNOG" id="COG4796">
    <property type="taxonomic scope" value="Bacteria"/>
</dbReference>
<dbReference type="InterPro" id="IPR038591">
    <property type="entry name" value="NolW-like_sf"/>
</dbReference>
<dbReference type="EMBL" id="ABVL01000028">
    <property type="protein sequence ID" value="EDY16772.1"/>
    <property type="molecule type" value="Genomic_DNA"/>
</dbReference>
<keyword evidence="2 6" id="KW-0732">Signal</keyword>
<organism evidence="8 9">
    <name type="scientific">Chthoniobacter flavus Ellin428</name>
    <dbReference type="NCBI Taxonomy" id="497964"/>
    <lineage>
        <taxon>Bacteria</taxon>
        <taxon>Pseudomonadati</taxon>
        <taxon>Verrucomicrobiota</taxon>
        <taxon>Spartobacteria</taxon>
        <taxon>Chthoniobacterales</taxon>
        <taxon>Chthoniobacteraceae</taxon>
        <taxon>Chthoniobacter</taxon>
    </lineage>
</organism>
<evidence type="ECO:0000313" key="8">
    <source>
        <dbReference type="EMBL" id="EDY16772.1"/>
    </source>
</evidence>